<evidence type="ECO:0000313" key="2">
    <source>
        <dbReference type="EMBL" id="CAB4550260.1"/>
    </source>
</evidence>
<proteinExistence type="predicted"/>
<sequence length="131" mass="13927">MTPPKKPDWMEIADGDDQGPAVVAKKRRPLVIAMTALLVTLGGVVVAQTHEESPASADEMIIPQTSQSATSIAPAISPSAPSKSVTPSAPAIATPPNMKGGDDDDERGEHEGRRDHERGEHDDRDGDFEEH</sequence>
<name>A0A6J6CF99_9ZZZZ</name>
<feature type="compositionally biased region" description="Low complexity" evidence="1">
    <location>
        <begin position="64"/>
        <end position="82"/>
    </location>
</feature>
<evidence type="ECO:0000256" key="1">
    <source>
        <dbReference type="SAM" id="MobiDB-lite"/>
    </source>
</evidence>
<feature type="region of interest" description="Disordered" evidence="1">
    <location>
        <begin position="1"/>
        <end position="20"/>
    </location>
</feature>
<protein>
    <submittedName>
        <fullName evidence="2">Unannotated protein</fullName>
    </submittedName>
</protein>
<organism evidence="2">
    <name type="scientific">freshwater metagenome</name>
    <dbReference type="NCBI Taxonomy" id="449393"/>
    <lineage>
        <taxon>unclassified sequences</taxon>
        <taxon>metagenomes</taxon>
        <taxon>ecological metagenomes</taxon>
    </lineage>
</organism>
<gene>
    <name evidence="2" type="ORF">UFOPK1541_00186</name>
</gene>
<dbReference type="EMBL" id="CAEZTA010000010">
    <property type="protein sequence ID" value="CAB4550260.1"/>
    <property type="molecule type" value="Genomic_DNA"/>
</dbReference>
<feature type="region of interest" description="Disordered" evidence="1">
    <location>
        <begin position="52"/>
        <end position="131"/>
    </location>
</feature>
<accession>A0A6J6CF99</accession>
<reference evidence="2" key="1">
    <citation type="submission" date="2020-05" db="EMBL/GenBank/DDBJ databases">
        <authorList>
            <person name="Chiriac C."/>
            <person name="Salcher M."/>
            <person name="Ghai R."/>
            <person name="Kavagutti S V."/>
        </authorList>
    </citation>
    <scope>NUCLEOTIDE SEQUENCE</scope>
</reference>
<feature type="compositionally biased region" description="Basic and acidic residues" evidence="1">
    <location>
        <begin position="107"/>
        <end position="124"/>
    </location>
</feature>
<dbReference type="AlphaFoldDB" id="A0A6J6CF99"/>